<dbReference type="PIRSF" id="PIRSF005384">
    <property type="entry name" value="RpiB_LacA_B"/>
    <property type="match status" value="1"/>
</dbReference>
<dbReference type="SUPFAM" id="SSF89623">
    <property type="entry name" value="Ribose/Galactose isomerase RpiB/AlsB"/>
    <property type="match status" value="1"/>
</dbReference>
<dbReference type="InterPro" id="IPR004785">
    <property type="entry name" value="RpiB"/>
</dbReference>
<dbReference type="InterPro" id="IPR003500">
    <property type="entry name" value="RpiB_LacA_LacB"/>
</dbReference>
<dbReference type="GO" id="GO:0009052">
    <property type="term" value="P:pentose-phosphate shunt, non-oxidative branch"/>
    <property type="evidence" value="ECO:0007669"/>
    <property type="project" value="TreeGrafter"/>
</dbReference>
<proteinExistence type="inferred from homology"/>
<dbReference type="Proteomes" id="UP000319619">
    <property type="component" value="Unassembled WGS sequence"/>
</dbReference>
<sequence>MKISIASDHAGFTLKERLKDKLKSEGHDVFDRGCFDESSADYPDFGIIAARDVADGVTERAVLVCGSGIGMSMVANKVRGVRAALCTNAVMAEMSRLHNDANVLTLGARYTDENDALEILDIWMKTSFEGGRHQRRVDKIGKLGDY</sequence>
<protein>
    <submittedName>
        <fullName evidence="5">Ribose 5-phosphate isomerase B</fullName>
    </submittedName>
</protein>
<dbReference type="AlphaFoldDB" id="A0A532V0E6"/>
<gene>
    <name evidence="5" type="primary">rpiB</name>
    <name evidence="5" type="ORF">CEE37_06510</name>
</gene>
<evidence type="ECO:0000256" key="3">
    <source>
        <dbReference type="PIRSR" id="PIRSR005384-1"/>
    </source>
</evidence>
<feature type="binding site" evidence="4">
    <location>
        <position position="132"/>
    </location>
    <ligand>
        <name>D-ribulose 5-phosphate</name>
        <dbReference type="ChEBI" id="CHEBI:58121"/>
    </ligand>
</feature>
<dbReference type="Pfam" id="PF02502">
    <property type="entry name" value="LacAB_rpiB"/>
    <property type="match status" value="1"/>
</dbReference>
<name>A0A532V0E6_UNCL8</name>
<evidence type="ECO:0000256" key="1">
    <source>
        <dbReference type="ARBA" id="ARBA00008754"/>
    </source>
</evidence>
<feature type="active site" description="Proton donor" evidence="3">
    <location>
        <position position="98"/>
    </location>
</feature>
<feature type="active site" description="Proton acceptor" evidence="3">
    <location>
        <position position="65"/>
    </location>
</feature>
<keyword evidence="2 5" id="KW-0413">Isomerase</keyword>
<dbReference type="GO" id="GO:0019316">
    <property type="term" value="P:D-allose catabolic process"/>
    <property type="evidence" value="ECO:0007669"/>
    <property type="project" value="TreeGrafter"/>
</dbReference>
<comment type="similarity">
    <text evidence="1">Belongs to the LacAB/RpiB family.</text>
</comment>
<organism evidence="5 6">
    <name type="scientific">candidate division LCP-89 bacterium B3_LCP</name>
    <dbReference type="NCBI Taxonomy" id="2012998"/>
    <lineage>
        <taxon>Bacteria</taxon>
        <taxon>Pseudomonadati</taxon>
        <taxon>Bacteria division LCP-89</taxon>
    </lineage>
</organism>
<dbReference type="PANTHER" id="PTHR30345">
    <property type="entry name" value="RIBOSE-5-PHOSPHATE ISOMERASE B"/>
    <property type="match status" value="1"/>
</dbReference>
<dbReference type="Gene3D" id="3.40.1400.10">
    <property type="entry name" value="Sugar-phosphate isomerase, RpiB/LacA/LacB"/>
    <property type="match status" value="1"/>
</dbReference>
<feature type="binding site" evidence="4">
    <location>
        <begin position="8"/>
        <end position="9"/>
    </location>
    <ligand>
        <name>D-ribulose 5-phosphate</name>
        <dbReference type="ChEBI" id="CHEBI:58121"/>
    </ligand>
</feature>
<dbReference type="PANTHER" id="PTHR30345:SF0">
    <property type="entry name" value="DNA DAMAGE-REPAIR_TOLERATION PROTEIN DRT102"/>
    <property type="match status" value="1"/>
</dbReference>
<dbReference type="NCBIfam" id="TIGR01120">
    <property type="entry name" value="rpiB"/>
    <property type="match status" value="1"/>
</dbReference>
<accession>A0A532V0E6</accession>
<dbReference type="EMBL" id="NJBN01000004">
    <property type="protein sequence ID" value="TKJ40612.1"/>
    <property type="molecule type" value="Genomic_DNA"/>
</dbReference>
<feature type="binding site" evidence="4">
    <location>
        <position position="109"/>
    </location>
    <ligand>
        <name>D-ribulose 5-phosphate</name>
        <dbReference type="ChEBI" id="CHEBI:58121"/>
    </ligand>
</feature>
<reference evidence="5 6" key="1">
    <citation type="submission" date="2017-06" db="EMBL/GenBank/DDBJ databases">
        <title>Novel microbial phyla capable of carbon fixation and sulfur reduction in deep-sea sediments.</title>
        <authorList>
            <person name="Huang J."/>
            <person name="Baker B."/>
            <person name="Wang Y."/>
        </authorList>
    </citation>
    <scope>NUCLEOTIDE SEQUENCE [LARGE SCALE GENOMIC DNA]</scope>
    <source>
        <strain evidence="5">B3_LCP</strain>
    </source>
</reference>
<comment type="caution">
    <text evidence="5">The sequence shown here is derived from an EMBL/GenBank/DDBJ whole genome shotgun (WGS) entry which is preliminary data.</text>
</comment>
<evidence type="ECO:0000313" key="6">
    <source>
        <dbReference type="Proteomes" id="UP000319619"/>
    </source>
</evidence>
<feature type="binding site" evidence="4">
    <location>
        <begin position="66"/>
        <end position="70"/>
    </location>
    <ligand>
        <name>D-ribulose 5-phosphate</name>
        <dbReference type="ChEBI" id="CHEBI:58121"/>
    </ligand>
</feature>
<feature type="binding site" evidence="4">
    <location>
        <position position="136"/>
    </location>
    <ligand>
        <name>D-ribulose 5-phosphate</name>
        <dbReference type="ChEBI" id="CHEBI:58121"/>
    </ligand>
</feature>
<dbReference type="NCBIfam" id="NF004051">
    <property type="entry name" value="PRK05571.1"/>
    <property type="match status" value="1"/>
</dbReference>
<evidence type="ECO:0000256" key="4">
    <source>
        <dbReference type="PIRSR" id="PIRSR005384-2"/>
    </source>
</evidence>
<evidence type="ECO:0000313" key="5">
    <source>
        <dbReference type="EMBL" id="TKJ40612.1"/>
    </source>
</evidence>
<dbReference type="GO" id="GO:0004751">
    <property type="term" value="F:ribose-5-phosphate isomerase activity"/>
    <property type="evidence" value="ECO:0007669"/>
    <property type="project" value="TreeGrafter"/>
</dbReference>
<dbReference type="NCBIfam" id="TIGR00689">
    <property type="entry name" value="rpiB_lacA_lacB"/>
    <property type="match status" value="1"/>
</dbReference>
<evidence type="ECO:0000256" key="2">
    <source>
        <dbReference type="ARBA" id="ARBA00023235"/>
    </source>
</evidence>
<feature type="binding site" evidence="4">
    <location>
        <position position="99"/>
    </location>
    <ligand>
        <name>D-ribulose 5-phosphate</name>
        <dbReference type="ChEBI" id="CHEBI:58121"/>
    </ligand>
</feature>
<dbReference type="InterPro" id="IPR036569">
    <property type="entry name" value="RpiB_LacA_LacB_sf"/>
</dbReference>